<dbReference type="EMBL" id="JBFOLK010000010">
    <property type="protein sequence ID" value="KAL2480540.1"/>
    <property type="molecule type" value="Genomic_DNA"/>
</dbReference>
<dbReference type="PANTHER" id="PTHR33143">
    <property type="entry name" value="F16F4.1 PROTEIN-RELATED"/>
    <property type="match status" value="1"/>
</dbReference>
<reference evidence="3" key="1">
    <citation type="submission" date="2024-07" db="EMBL/GenBank/DDBJ databases">
        <title>Two chromosome-level genome assemblies of Korean endemic species Abeliophyllum distichum and Forsythia ovata (Oleaceae).</title>
        <authorList>
            <person name="Jang H."/>
        </authorList>
    </citation>
    <scope>NUCLEOTIDE SEQUENCE [LARGE SCALE GENOMIC DNA]</scope>
</reference>
<dbReference type="PANTHER" id="PTHR33143:SF3">
    <property type="entry name" value="VQ MOTIF-CONTAINING PROTEIN 17-RELATED"/>
    <property type="match status" value="1"/>
</dbReference>
<evidence type="ECO:0000313" key="3">
    <source>
        <dbReference type="Proteomes" id="UP001604336"/>
    </source>
</evidence>
<gene>
    <name evidence="2" type="ORF">Adt_33506</name>
</gene>
<dbReference type="Pfam" id="PF05678">
    <property type="entry name" value="VQ"/>
    <property type="match status" value="1"/>
</dbReference>
<protein>
    <submittedName>
        <fullName evidence="2">Vq motif-containing protein 25</fullName>
    </submittedName>
</protein>
<dbReference type="InterPro" id="IPR008889">
    <property type="entry name" value="VQ"/>
</dbReference>
<organism evidence="2 3">
    <name type="scientific">Abeliophyllum distichum</name>
    <dbReference type="NCBI Taxonomy" id="126358"/>
    <lineage>
        <taxon>Eukaryota</taxon>
        <taxon>Viridiplantae</taxon>
        <taxon>Streptophyta</taxon>
        <taxon>Embryophyta</taxon>
        <taxon>Tracheophyta</taxon>
        <taxon>Spermatophyta</taxon>
        <taxon>Magnoliopsida</taxon>
        <taxon>eudicotyledons</taxon>
        <taxon>Gunneridae</taxon>
        <taxon>Pentapetalae</taxon>
        <taxon>asterids</taxon>
        <taxon>lamiids</taxon>
        <taxon>Lamiales</taxon>
        <taxon>Oleaceae</taxon>
        <taxon>Forsythieae</taxon>
        <taxon>Abeliophyllum</taxon>
    </lineage>
</organism>
<proteinExistence type="predicted"/>
<keyword evidence="3" id="KW-1185">Reference proteome</keyword>
<sequence>MELKRVMEKKQTCVPSSLTIRKTSQIISKVKPKIRIIHIFAPEIIKTDAANFRELVQSLTGKPTDSNCCKKEPRILSSNKQMELSMITGFHSEEDIWTTSNSGGGFLTGFNEFDGFMQEINQFPSWQESQATDMPMEIPNLLN</sequence>
<evidence type="ECO:0000313" key="2">
    <source>
        <dbReference type="EMBL" id="KAL2480540.1"/>
    </source>
</evidence>
<comment type="caution">
    <text evidence="2">The sequence shown here is derived from an EMBL/GenBank/DDBJ whole genome shotgun (WGS) entry which is preliminary data.</text>
</comment>
<dbReference type="InterPro" id="IPR039607">
    <property type="entry name" value="VQ_8/17/18/20/21/25"/>
</dbReference>
<evidence type="ECO:0000259" key="1">
    <source>
        <dbReference type="Pfam" id="PF05678"/>
    </source>
</evidence>
<accession>A0ABD1QWF9</accession>
<dbReference type="Proteomes" id="UP001604336">
    <property type="component" value="Unassembled WGS sequence"/>
</dbReference>
<dbReference type="AlphaFoldDB" id="A0ABD1QWF9"/>
<name>A0ABD1QWF9_9LAMI</name>
<feature type="domain" description="VQ" evidence="1">
    <location>
        <begin position="39"/>
        <end position="65"/>
    </location>
</feature>